<dbReference type="AlphaFoldDB" id="A0A5J4YSR1"/>
<keyword evidence="3" id="KW-1185">Reference proteome</keyword>
<organism evidence="2 3">
    <name type="scientific">Porphyridium purpureum</name>
    <name type="common">Red alga</name>
    <name type="synonym">Porphyridium cruentum</name>
    <dbReference type="NCBI Taxonomy" id="35688"/>
    <lineage>
        <taxon>Eukaryota</taxon>
        <taxon>Rhodophyta</taxon>
        <taxon>Bangiophyceae</taxon>
        <taxon>Porphyridiales</taxon>
        <taxon>Porphyridiaceae</taxon>
        <taxon>Porphyridium</taxon>
    </lineage>
</organism>
<feature type="region of interest" description="Disordered" evidence="1">
    <location>
        <begin position="1"/>
        <end position="69"/>
    </location>
</feature>
<gene>
    <name evidence="2" type="ORF">FVE85_2627</name>
</gene>
<reference evidence="3" key="1">
    <citation type="journal article" date="2019" name="Nat. Commun.">
        <title>Expansion of phycobilisome linker gene families in mesophilic red algae.</title>
        <authorList>
            <person name="Lee J."/>
            <person name="Kim D."/>
            <person name="Bhattacharya D."/>
            <person name="Yoon H.S."/>
        </authorList>
    </citation>
    <scope>NUCLEOTIDE SEQUENCE [LARGE SCALE GENOMIC DNA]</scope>
    <source>
        <strain evidence="3">CCMP 1328</strain>
    </source>
</reference>
<evidence type="ECO:0000256" key="1">
    <source>
        <dbReference type="SAM" id="MobiDB-lite"/>
    </source>
</evidence>
<evidence type="ECO:0000313" key="2">
    <source>
        <dbReference type="EMBL" id="KAA8494386.1"/>
    </source>
</evidence>
<feature type="compositionally biased region" description="Low complexity" evidence="1">
    <location>
        <begin position="44"/>
        <end position="58"/>
    </location>
</feature>
<dbReference type="Proteomes" id="UP000324585">
    <property type="component" value="Unassembled WGS sequence"/>
</dbReference>
<proteinExistence type="predicted"/>
<sequence length="170" mass="17236">MVGVEQGWESSRNQSMHKPKGAWGAGSASIVNAASAPPPPPRQAQPTKPSAPSSAGAGAEKGLASTAAGAQMPLDASKFSYEEAAKELNVTWQQTLAPLRPAPRNGPGVAQNAAGSTPPPQSGGVGMTAIRPHVYVPPATHATGKATAPRLNFESALRDAVHHGQTSGSH</sequence>
<name>A0A5J4YSR1_PORPP</name>
<comment type="caution">
    <text evidence="2">The sequence shown here is derived from an EMBL/GenBank/DDBJ whole genome shotgun (WGS) entry which is preliminary data.</text>
</comment>
<evidence type="ECO:0000313" key="3">
    <source>
        <dbReference type="Proteomes" id="UP000324585"/>
    </source>
</evidence>
<protein>
    <submittedName>
        <fullName evidence="2">Uncharacterized protein</fullName>
    </submittedName>
</protein>
<feature type="region of interest" description="Disordered" evidence="1">
    <location>
        <begin position="98"/>
        <end position="128"/>
    </location>
</feature>
<accession>A0A5J4YSR1</accession>
<dbReference type="EMBL" id="VRMN01000004">
    <property type="protein sequence ID" value="KAA8494386.1"/>
    <property type="molecule type" value="Genomic_DNA"/>
</dbReference>